<evidence type="ECO:0000256" key="2">
    <source>
        <dbReference type="SAM" id="SignalP"/>
    </source>
</evidence>
<feature type="compositionally biased region" description="Low complexity" evidence="1">
    <location>
        <begin position="29"/>
        <end position="57"/>
    </location>
</feature>
<accession>A0A0S1SMB9</accession>
<dbReference type="EMBL" id="CP013065">
    <property type="protein sequence ID" value="ALM13753.1"/>
    <property type="molecule type" value="Genomic_DNA"/>
</dbReference>
<evidence type="ECO:0000313" key="4">
    <source>
        <dbReference type="Proteomes" id="UP000069135"/>
    </source>
</evidence>
<accession>A0A0S1STD3</accession>
<reference evidence="4" key="1">
    <citation type="submission" date="2015-10" db="EMBL/GenBank/DDBJ databases">
        <title>Analysis of five complete genome sequences for members of the class Peribacteria in the recently recognized Peregrinibacteria bacterial phylum.</title>
        <authorList>
            <person name="Anantharaman K."/>
            <person name="Brown C.T."/>
            <person name="Burstein D."/>
            <person name="Castelle C.J."/>
            <person name="Probst A.J."/>
            <person name="Thomas B.C."/>
            <person name="Williams K.H."/>
            <person name="Banfield J.F."/>
        </authorList>
    </citation>
    <scope>NUCLEOTIDE SEQUENCE [LARGE SCALE GENOMIC DNA]</scope>
</reference>
<accession>A0A0S1SWM9</accession>
<evidence type="ECO:0000256" key="1">
    <source>
        <dbReference type="SAM" id="MobiDB-lite"/>
    </source>
</evidence>
<accession>A0A0S1SP96</accession>
<proteinExistence type="predicted"/>
<evidence type="ECO:0000313" key="3">
    <source>
        <dbReference type="EMBL" id="ALM13753.1"/>
    </source>
</evidence>
<protein>
    <submittedName>
        <fullName evidence="3">Uncharacterized protein</fullName>
    </submittedName>
</protein>
<feature type="chain" id="PRO_5009797859" evidence="2">
    <location>
        <begin position="24"/>
        <end position="174"/>
    </location>
</feature>
<dbReference type="AlphaFoldDB" id="A0A0S1SP96"/>
<accession>A0A0S1SJH3</accession>
<organism evidence="3 4">
    <name type="scientific">Candidatus Peribacter riflensis</name>
    <dbReference type="NCBI Taxonomy" id="1735162"/>
    <lineage>
        <taxon>Bacteria</taxon>
        <taxon>Candidatus Peregrinibacteriota</taxon>
        <taxon>Candidatus Peribacteria</taxon>
        <taxon>Candidatus Peribacterales</taxon>
        <taxon>Candidatus Peribacteraceae</taxon>
        <taxon>Candidatus Peribacter</taxon>
    </lineage>
</organism>
<dbReference type="STRING" id="1735162.PeribacterB2_1094"/>
<reference evidence="3 4" key="2">
    <citation type="journal article" date="2016" name="PeerJ">
        <title>Analysis of five complete genome sequences for members of the class Peribacteria in the recently recognized Peregrinibacteria bacterial phylum.</title>
        <authorList>
            <person name="Anantharaman K."/>
            <person name="Brown C.T."/>
            <person name="Burstein D."/>
            <person name="Castelle C.J."/>
            <person name="Probst A.J."/>
            <person name="Thomas B.C."/>
            <person name="Williams K.H."/>
            <person name="Banfield J.F."/>
        </authorList>
    </citation>
    <scope>NUCLEOTIDE SEQUENCE [LARGE SCALE GENOMIC DNA]</scope>
    <source>
        <strain evidence="3">RIFOXYD1_FULL_PER-ii_59_16</strain>
    </source>
</reference>
<feature type="region of interest" description="Disordered" evidence="1">
    <location>
        <begin position="25"/>
        <end position="65"/>
    </location>
</feature>
<sequence length="174" mass="18488">MRSSRSLSLLLIGAMLVPALTLADDDDASSSSSSMTSSSSSSSVSSSSSSSSSAPDSSKGRRRKALPPIVAGCIQTAVDAREQSVLTAVTTYTSSVLSAFQQKKSALHDAWAIANNSQRKAAVKSAWTAFAQTKRMAKKTYKEARQTAWSIFKKAAKLCNESMSDESYKANEDL</sequence>
<feature type="signal peptide" evidence="2">
    <location>
        <begin position="1"/>
        <end position="23"/>
    </location>
</feature>
<dbReference type="Proteomes" id="UP000069135">
    <property type="component" value="Chromosome"/>
</dbReference>
<keyword evidence="2" id="KW-0732">Signal</keyword>
<dbReference type="KEGG" id="prf:PeribacterA2_1092"/>
<gene>
    <name evidence="3" type="ORF">PeribacterD1_1092</name>
</gene>
<name>A0A0S1SP96_9BACT</name>